<keyword evidence="4" id="KW-0862">Zinc</keyword>
<dbReference type="Pfam" id="PF13538">
    <property type="entry name" value="UvrD_C_2"/>
    <property type="match status" value="1"/>
</dbReference>
<dbReference type="Gene3D" id="1.10.10.2220">
    <property type="match status" value="1"/>
</dbReference>
<evidence type="ECO:0000313" key="10">
    <source>
        <dbReference type="Proteomes" id="UP001230188"/>
    </source>
</evidence>
<dbReference type="GO" id="GO:0003678">
    <property type="term" value="F:DNA helicase activity"/>
    <property type="evidence" value="ECO:0007669"/>
    <property type="project" value="UniProtKB-ARBA"/>
</dbReference>
<comment type="caution">
    <text evidence="9">The sequence shown here is derived from an EMBL/GenBank/DDBJ whole genome shotgun (WGS) entry which is preliminary data.</text>
</comment>
<evidence type="ECO:0000259" key="8">
    <source>
        <dbReference type="PROSITE" id="PS51999"/>
    </source>
</evidence>
<dbReference type="InterPro" id="IPR050534">
    <property type="entry name" value="Coronavir_polyprotein_1ab"/>
</dbReference>
<dbReference type="InterPro" id="IPR027417">
    <property type="entry name" value="P-loop_NTPase"/>
</dbReference>
<evidence type="ECO:0000256" key="2">
    <source>
        <dbReference type="ARBA" id="ARBA00022741"/>
    </source>
</evidence>
<gene>
    <name evidence="9" type="ORF">CTAYLR_001535</name>
</gene>
<keyword evidence="2" id="KW-0547">Nucleotide-binding</keyword>
<reference evidence="9" key="1">
    <citation type="submission" date="2023-01" db="EMBL/GenBank/DDBJ databases">
        <title>Metagenome sequencing of chrysophaentin producing Chrysophaeum taylorii.</title>
        <authorList>
            <person name="Davison J."/>
            <person name="Bewley C."/>
        </authorList>
    </citation>
    <scope>NUCLEOTIDE SEQUENCE</scope>
    <source>
        <strain evidence="9">NIES-1699</strain>
    </source>
</reference>
<dbReference type="PANTHER" id="PTHR43788">
    <property type="entry name" value="DNA2/NAM7 HELICASE FAMILY MEMBER"/>
    <property type="match status" value="1"/>
</dbReference>
<dbReference type="InterPro" id="IPR029493">
    <property type="entry name" value="RecD2-like_HHH"/>
</dbReference>
<keyword evidence="5" id="KW-0067">ATP-binding</keyword>
<evidence type="ECO:0000256" key="1">
    <source>
        <dbReference type="ARBA" id="ARBA00022723"/>
    </source>
</evidence>
<evidence type="ECO:0000256" key="3">
    <source>
        <dbReference type="ARBA" id="ARBA00022771"/>
    </source>
</evidence>
<dbReference type="InterPro" id="IPR055446">
    <property type="entry name" value="RecD2_N_OB"/>
</dbReference>
<dbReference type="Pfam" id="PF14490">
    <property type="entry name" value="HHH_RecD2"/>
    <property type="match status" value="1"/>
</dbReference>
<evidence type="ECO:0000256" key="5">
    <source>
        <dbReference type="ARBA" id="ARBA00022840"/>
    </source>
</evidence>
<dbReference type="Gene3D" id="3.40.50.300">
    <property type="entry name" value="P-loop containing nucleotide triphosphate hydrolases"/>
    <property type="match status" value="2"/>
</dbReference>
<dbReference type="Pfam" id="PF13245">
    <property type="entry name" value="AAA_19"/>
    <property type="match status" value="1"/>
</dbReference>
<dbReference type="PROSITE" id="PS51999">
    <property type="entry name" value="ZF_GRF"/>
    <property type="match status" value="1"/>
</dbReference>
<evidence type="ECO:0000256" key="7">
    <source>
        <dbReference type="SAM" id="MobiDB-lite"/>
    </source>
</evidence>
<sequence>MWWWWWWPLVVHGLQPRSKPPPPARLPTYEELAPRRQQEGPVLCAEHSQAVVRKRVHKGENAGREYWGCGNEIPCEHFEWCDEVRVAGDQAQRGRQIEARRREEGERVRGTVSRIAYRGEGGFTVARLRNGSQLLLASDEAAAVGTGKAAGLSQKRRTKTTIGVRADACLATARVGDEVRLVGRWTTHPRYGRQFEAWEAETVENENESAKVDAFAAWLGSGVVPQVGAATAQKIVARLGSRAEELLARVAAAKASGARDDEADEALAEAFGWRSGGKAVVSTELAAAVAAKVAEHASSRAVVLHLMRGGVPLEAAFALERQHHQKAAAVFGADPHGALMAIKGWGFRRADAVALAATTMKPDAPARLRYGLVHALAETAAAGHCGRSIPELVALAAHDLGPLATRDYEPDPRVLRDALDACLGSRQLRLHADLCFTPWLDHAEATIARAVVSRLRQQKQRRAAANFLPSGSRPSDEQLEAVRRAAGSRLFVIAGGPGTGKTYAARAVVEAWRSENPSAVVALAAPTARGAAALGSAVGLRATTIHRLLEYSPRLGDFSRNANNPLEIDALVVDEVSMLDVVLAARLLAAVPPLAPVLLVGDPDQLPSIGPGAVLRDLLACQLEDRPLVPRAVLTTIFRVSGGSSVDGFDASDVAKDARSINQGKAPTRGRPFLELESGGGIPDGSVLLDVGKNAKDARLALVEAVRRLEAAGFDPVADVQVLAPMKRGDAGVDALNLALQDLLNPKKQGEEGPDQTMRVKDRVIQLANDYDVGVFNGDVGLVDDVMRNGSFVAAFNAGSRQARVMYGPSDVGHSVSLAYALTVHKAQGNEYPVVLMPVVSDHYSMLRKELLYTAVSRAKRLLILVGSPTLLARAASQDAARSQRRTTGLQHRIATNFASNHHHATTTTTTTTTKPPPLVPTTLDPMMTVPTSTNRTSAAPLPTR</sequence>
<dbReference type="SMART" id="SM00382">
    <property type="entry name" value="AAA"/>
    <property type="match status" value="1"/>
</dbReference>
<dbReference type="Pfam" id="PF23139">
    <property type="entry name" value="OB_YrrC"/>
    <property type="match status" value="1"/>
</dbReference>
<dbReference type="InterPro" id="IPR010666">
    <property type="entry name" value="Znf_GRF"/>
</dbReference>
<dbReference type="EMBL" id="JAQMWT010000362">
    <property type="protein sequence ID" value="KAJ8603003.1"/>
    <property type="molecule type" value="Genomic_DNA"/>
</dbReference>
<evidence type="ECO:0000313" key="9">
    <source>
        <dbReference type="EMBL" id="KAJ8603003.1"/>
    </source>
</evidence>
<protein>
    <recommendedName>
        <fullName evidence="8">GRF-type domain-containing protein</fullName>
    </recommendedName>
</protein>
<dbReference type="Pfam" id="PF18335">
    <property type="entry name" value="SH3_13"/>
    <property type="match status" value="1"/>
</dbReference>
<accession>A0AAD7XP32</accession>
<dbReference type="CDD" id="cd18809">
    <property type="entry name" value="SF1_C_RecD"/>
    <property type="match status" value="1"/>
</dbReference>
<feature type="domain" description="GRF-type" evidence="8">
    <location>
        <begin position="44"/>
        <end position="84"/>
    </location>
</feature>
<dbReference type="InterPro" id="IPR027785">
    <property type="entry name" value="UvrD-like_helicase_C"/>
</dbReference>
<keyword evidence="10" id="KW-1185">Reference proteome</keyword>
<dbReference type="Proteomes" id="UP001230188">
    <property type="component" value="Unassembled WGS sequence"/>
</dbReference>
<dbReference type="AlphaFoldDB" id="A0AAD7XP32"/>
<dbReference type="PANTHER" id="PTHR43788:SF6">
    <property type="entry name" value="DNA HELICASE B"/>
    <property type="match status" value="1"/>
</dbReference>
<dbReference type="InterPro" id="IPR003593">
    <property type="entry name" value="AAA+_ATPase"/>
</dbReference>
<dbReference type="GO" id="GO:0005524">
    <property type="term" value="F:ATP binding"/>
    <property type="evidence" value="ECO:0007669"/>
    <property type="project" value="UniProtKB-KW"/>
</dbReference>
<keyword evidence="3 6" id="KW-0863">Zinc-finger</keyword>
<dbReference type="CDD" id="cd17933">
    <property type="entry name" value="DEXSc_RecD-like"/>
    <property type="match status" value="1"/>
</dbReference>
<name>A0AAD7XP32_9STRA</name>
<dbReference type="Gene3D" id="2.30.30.940">
    <property type="match status" value="1"/>
</dbReference>
<dbReference type="InterPro" id="IPR041451">
    <property type="entry name" value="RecD2_SH13"/>
</dbReference>
<proteinExistence type="predicted"/>
<dbReference type="GO" id="GO:0008270">
    <property type="term" value="F:zinc ion binding"/>
    <property type="evidence" value="ECO:0007669"/>
    <property type="project" value="UniProtKB-KW"/>
</dbReference>
<keyword evidence="1" id="KW-0479">Metal-binding</keyword>
<dbReference type="SUPFAM" id="SSF52540">
    <property type="entry name" value="P-loop containing nucleoside triphosphate hydrolases"/>
    <property type="match status" value="2"/>
</dbReference>
<evidence type="ECO:0000256" key="6">
    <source>
        <dbReference type="PROSITE-ProRule" id="PRU01343"/>
    </source>
</evidence>
<evidence type="ECO:0000256" key="4">
    <source>
        <dbReference type="ARBA" id="ARBA00022833"/>
    </source>
</evidence>
<feature type="region of interest" description="Disordered" evidence="7">
    <location>
        <begin position="899"/>
        <end position="945"/>
    </location>
</feature>
<organism evidence="9 10">
    <name type="scientific">Chrysophaeum taylorii</name>
    <dbReference type="NCBI Taxonomy" id="2483200"/>
    <lineage>
        <taxon>Eukaryota</taxon>
        <taxon>Sar</taxon>
        <taxon>Stramenopiles</taxon>
        <taxon>Ochrophyta</taxon>
        <taxon>Pelagophyceae</taxon>
        <taxon>Pelagomonadales</taxon>
        <taxon>Pelagomonadaceae</taxon>
        <taxon>Chrysophaeum</taxon>
    </lineage>
</organism>